<organism evidence="13 14">
    <name type="scientific">Pleionea litopenaei</name>
    <dbReference type="NCBI Taxonomy" id="3070815"/>
    <lineage>
        <taxon>Bacteria</taxon>
        <taxon>Pseudomonadati</taxon>
        <taxon>Pseudomonadota</taxon>
        <taxon>Gammaproteobacteria</taxon>
        <taxon>Oceanospirillales</taxon>
        <taxon>Pleioneaceae</taxon>
        <taxon>Pleionea</taxon>
    </lineage>
</organism>
<comment type="similarity">
    <text evidence="8 9">Belongs to the TonB-dependent receptor family.</text>
</comment>
<keyword evidence="2 8" id="KW-0813">Transport</keyword>
<dbReference type="EMBL" id="CP133548">
    <property type="protein sequence ID" value="WMS88715.1"/>
    <property type="molecule type" value="Genomic_DNA"/>
</dbReference>
<dbReference type="PANTHER" id="PTHR47234">
    <property type="match status" value="1"/>
</dbReference>
<dbReference type="InterPro" id="IPR036942">
    <property type="entry name" value="Beta-barrel_TonB_sf"/>
</dbReference>
<evidence type="ECO:0000259" key="11">
    <source>
        <dbReference type="Pfam" id="PF00593"/>
    </source>
</evidence>
<evidence type="ECO:0000256" key="7">
    <source>
        <dbReference type="ARBA" id="ARBA00023237"/>
    </source>
</evidence>
<dbReference type="PROSITE" id="PS52016">
    <property type="entry name" value="TONB_DEPENDENT_REC_3"/>
    <property type="match status" value="1"/>
</dbReference>
<protein>
    <submittedName>
        <fullName evidence="13">TonB-dependent receptor</fullName>
    </submittedName>
</protein>
<dbReference type="InterPro" id="IPR039426">
    <property type="entry name" value="TonB-dep_rcpt-like"/>
</dbReference>
<gene>
    <name evidence="13" type="ORF">Q9312_07310</name>
</gene>
<dbReference type="GO" id="GO:0009279">
    <property type="term" value="C:cell outer membrane"/>
    <property type="evidence" value="ECO:0007669"/>
    <property type="project" value="UniProtKB-SubCell"/>
</dbReference>
<evidence type="ECO:0000256" key="5">
    <source>
        <dbReference type="ARBA" id="ARBA00023077"/>
    </source>
</evidence>
<keyword evidence="7 8" id="KW-0998">Cell outer membrane</keyword>
<dbReference type="Gene3D" id="2.170.130.10">
    <property type="entry name" value="TonB-dependent receptor, plug domain"/>
    <property type="match status" value="1"/>
</dbReference>
<dbReference type="InterPro" id="IPR012910">
    <property type="entry name" value="Plug_dom"/>
</dbReference>
<dbReference type="PANTHER" id="PTHR47234:SF3">
    <property type="entry name" value="SECRETIN_TONB SHORT N-TERMINAL DOMAIN-CONTAINING PROTEIN"/>
    <property type="match status" value="1"/>
</dbReference>
<sequence length="846" mass="91946">MNNHRKRGSSFWIKPSVVAVAATLSLSSFAAEQDDEKKAKEKNEDVKVVIVGSRAAPRSVGESAVPVDIISGEEFESQGITDMNSMLAVSVPSFNVNAQPISDAATLVRPANLRGLPPDSTLILLNGKRRHRSAVITFLGGGLSDGSQGPDISVIPSIALKQIEVLRDGAAAQYGSDAIAGVMNFVLKDSSSGGQVQLNSGQFFEGDGASTELSVNVGTELSERGFANFSLEYKTADPTSRSVQRDDAAALAALRAAGNDDVIGEIADPAQVWGSPEIKGDYKLFANLGVDLSNNSQWYMFGNFAEREVEGGFYYRNPFTRSGVNADGNGNHLVIDLTPNDGLSCPVFPAGDLAGLRNVFADPNCFAFNEMLPGGFTPSFGGTVTDQSLVTGYSKEFDSGFNYDVSVTYGKNQVDFNIKNTINPSLGPDTPMEFSPGSYSQEEKGFNFDMSYPVGRVNIASGFEYRDEAFGIKAGDEASYTVGPYAADGFGIGSNGFPGFQPRDAGEWSRSNWAAYVDAEIDVSDSFFMSLATRFEDYSDFGFTENSKVAGRFQWTDEVAIRAAVSTGFRAPTVGQSNVRNVTTAFGNNGLEDQATLPPTNPISIQKGGQPLNPEQSKNFSIGSVMEFENLFITVDYYRIKVEDRISLTSPQALTAQDITDLVNQGVTDATSYSSVRFFTNDFDSRTQGIDLVANYTTNWFDGDTTLGLVYNWTDTQVDISSSNTISATRARLLEENLPDIRATLSMNQKWDQWRATVRYNHYSGYYEDHLDSEAFPIEEDRSFTLDVELGYDINDNFNLVLGAQNITDETPGDNPWAGIAGAKYAVTSPFGFNGGYYYFRLGYDF</sequence>
<feature type="domain" description="TonB-dependent receptor plug" evidence="12">
    <location>
        <begin position="62"/>
        <end position="182"/>
    </location>
</feature>
<name>A0AA51RWC7_9GAMM</name>
<comment type="subcellular location">
    <subcellularLocation>
        <location evidence="1 8">Cell outer membrane</location>
        <topology evidence="1 8">Multi-pass membrane protein</topology>
    </subcellularLocation>
</comment>
<evidence type="ECO:0000256" key="9">
    <source>
        <dbReference type="RuleBase" id="RU003357"/>
    </source>
</evidence>
<keyword evidence="13" id="KW-0675">Receptor</keyword>
<evidence type="ECO:0000256" key="4">
    <source>
        <dbReference type="ARBA" id="ARBA00022692"/>
    </source>
</evidence>
<dbReference type="AlphaFoldDB" id="A0AA51RWC7"/>
<evidence type="ECO:0000256" key="2">
    <source>
        <dbReference type="ARBA" id="ARBA00022448"/>
    </source>
</evidence>
<evidence type="ECO:0000313" key="14">
    <source>
        <dbReference type="Proteomes" id="UP001239782"/>
    </source>
</evidence>
<dbReference type="Pfam" id="PF07715">
    <property type="entry name" value="Plug"/>
    <property type="match status" value="1"/>
</dbReference>
<dbReference type="InterPro" id="IPR037066">
    <property type="entry name" value="Plug_dom_sf"/>
</dbReference>
<feature type="domain" description="TonB-dependent receptor-like beta-barrel" evidence="11">
    <location>
        <begin position="381"/>
        <end position="807"/>
    </location>
</feature>
<keyword evidence="10" id="KW-0732">Signal</keyword>
<keyword evidence="6 8" id="KW-0472">Membrane</keyword>
<evidence type="ECO:0000256" key="1">
    <source>
        <dbReference type="ARBA" id="ARBA00004571"/>
    </source>
</evidence>
<dbReference type="Gene3D" id="2.40.170.20">
    <property type="entry name" value="TonB-dependent receptor, beta-barrel domain"/>
    <property type="match status" value="1"/>
</dbReference>
<evidence type="ECO:0000256" key="3">
    <source>
        <dbReference type="ARBA" id="ARBA00022452"/>
    </source>
</evidence>
<evidence type="ECO:0000313" key="13">
    <source>
        <dbReference type="EMBL" id="WMS88715.1"/>
    </source>
</evidence>
<keyword evidence="5 9" id="KW-0798">TonB box</keyword>
<proteinExistence type="inferred from homology"/>
<dbReference type="InterPro" id="IPR000531">
    <property type="entry name" value="Beta-barrel_TonB"/>
</dbReference>
<accession>A0AA51RWC7</accession>
<dbReference type="Proteomes" id="UP001239782">
    <property type="component" value="Chromosome"/>
</dbReference>
<dbReference type="Pfam" id="PF00593">
    <property type="entry name" value="TonB_dep_Rec_b-barrel"/>
    <property type="match status" value="1"/>
</dbReference>
<evidence type="ECO:0000256" key="10">
    <source>
        <dbReference type="SAM" id="SignalP"/>
    </source>
</evidence>
<reference evidence="13 14" key="1">
    <citation type="submission" date="2023-08" db="EMBL/GenBank/DDBJ databases">
        <title>Pleionea litopenaei sp. nov., isolated from stomach of juvenile Litopenaeus vannamei.</title>
        <authorList>
            <person name="Rho A.M."/>
            <person name="Hwang C.Y."/>
        </authorList>
    </citation>
    <scope>NUCLEOTIDE SEQUENCE [LARGE SCALE GENOMIC DNA]</scope>
    <source>
        <strain evidence="13 14">HL-JVS1</strain>
    </source>
</reference>
<keyword evidence="3 8" id="KW-1134">Transmembrane beta strand</keyword>
<keyword evidence="4 8" id="KW-0812">Transmembrane</keyword>
<dbReference type="KEGG" id="plei:Q9312_07310"/>
<feature type="chain" id="PRO_5041329858" evidence="10">
    <location>
        <begin position="31"/>
        <end position="846"/>
    </location>
</feature>
<feature type="signal peptide" evidence="10">
    <location>
        <begin position="1"/>
        <end position="30"/>
    </location>
</feature>
<keyword evidence="14" id="KW-1185">Reference proteome</keyword>
<evidence type="ECO:0000256" key="6">
    <source>
        <dbReference type="ARBA" id="ARBA00023136"/>
    </source>
</evidence>
<dbReference type="RefSeq" id="WP_309203935.1">
    <property type="nucleotide sequence ID" value="NZ_CP133548.1"/>
</dbReference>
<dbReference type="SUPFAM" id="SSF56935">
    <property type="entry name" value="Porins"/>
    <property type="match status" value="1"/>
</dbReference>
<evidence type="ECO:0000259" key="12">
    <source>
        <dbReference type="Pfam" id="PF07715"/>
    </source>
</evidence>
<evidence type="ECO:0000256" key="8">
    <source>
        <dbReference type="PROSITE-ProRule" id="PRU01360"/>
    </source>
</evidence>